<accession>A0A2R3IW23</accession>
<dbReference type="AlphaFoldDB" id="A0A2R3IW23"/>
<name>A0A2R3IW23_9PSED</name>
<dbReference type="Proteomes" id="UP000238390">
    <property type="component" value="Chromosome"/>
</dbReference>
<dbReference type="GO" id="GO:0003677">
    <property type="term" value="F:DNA binding"/>
    <property type="evidence" value="ECO:0007669"/>
    <property type="project" value="InterPro"/>
</dbReference>
<evidence type="ECO:0000313" key="2">
    <source>
        <dbReference type="EMBL" id="AVK06126.1"/>
    </source>
</evidence>
<keyword evidence="3" id="KW-1185">Reference proteome</keyword>
<reference evidence="2 3" key="1">
    <citation type="submission" date="2018-02" db="EMBL/GenBank/DDBJ databases">
        <title>FDA/CDC Antimicrobial Resistant Isolate Bank Genome Sequencing.</title>
        <authorList>
            <person name="Benahmed F.H."/>
            <person name="Lutgring J.D."/>
            <person name="Yoo B."/>
            <person name="Machado M."/>
            <person name="Brown A."/>
            <person name="McAllister G."/>
            <person name="Perry A."/>
            <person name="Halpin A.L."/>
            <person name="Vavikolanu K."/>
            <person name="Ott S."/>
            <person name="Zhao X."/>
            <person name="Tallon L.J."/>
            <person name="Sadzewicz L."/>
            <person name="Aluvathingal J."/>
            <person name="Nadendla S."/>
            <person name="Voskania-kordi A."/>
            <person name="Simonyan V."/>
            <person name="Patel J."/>
            <person name="Shawar R.M."/>
        </authorList>
    </citation>
    <scope>NUCLEOTIDE SEQUENCE [LARGE SCALE GENOMIC DNA]</scope>
    <source>
        <strain evidence="2 3">AR_0356</strain>
    </source>
</reference>
<organism evidence="2 3">
    <name type="scientific">Pseudomonas paraeruginosa</name>
    <dbReference type="NCBI Taxonomy" id="2994495"/>
    <lineage>
        <taxon>Bacteria</taxon>
        <taxon>Pseudomonadati</taxon>
        <taxon>Pseudomonadota</taxon>
        <taxon>Gammaproteobacteria</taxon>
        <taxon>Pseudomonadales</taxon>
        <taxon>Pseudomonadaceae</taxon>
        <taxon>Pseudomonas</taxon>
    </lineage>
</organism>
<feature type="compositionally biased region" description="Basic residues" evidence="1">
    <location>
        <begin position="141"/>
        <end position="151"/>
    </location>
</feature>
<feature type="region of interest" description="Disordered" evidence="1">
    <location>
        <begin position="125"/>
        <end position="166"/>
    </location>
</feature>
<dbReference type="RefSeq" id="WP_003152044.1">
    <property type="nucleotide sequence ID" value="NZ_CP020560.1"/>
</dbReference>
<proteinExistence type="predicted"/>
<dbReference type="SUPFAM" id="SSF47413">
    <property type="entry name" value="lambda repressor-like DNA-binding domains"/>
    <property type="match status" value="1"/>
</dbReference>
<dbReference type="EMBL" id="CP027169">
    <property type="protein sequence ID" value="AVK06126.1"/>
    <property type="molecule type" value="Genomic_DNA"/>
</dbReference>
<evidence type="ECO:0000256" key="1">
    <source>
        <dbReference type="SAM" id="MobiDB-lite"/>
    </source>
</evidence>
<feature type="compositionally biased region" description="Polar residues" evidence="1">
    <location>
        <begin position="153"/>
        <end position="166"/>
    </location>
</feature>
<dbReference type="GeneID" id="77220434"/>
<dbReference type="Gene3D" id="1.10.260.40">
    <property type="entry name" value="lambda repressor-like DNA-binding domains"/>
    <property type="match status" value="1"/>
</dbReference>
<sequence length="166" mass="19355">MDYVVRKRCLFRAGERMFGLRTLMGLNRPQFAEIVGMDPKRLENIESGQQRMHDQDFEKVCGTFPEFSDWIAYEGEIETHSAAWRVAEAAQEAAVYLVERNPELLELQGLDMPTWREQHQEILEKVRKRELAPPEDEPVKPRRKRQRKARKTPASNEKASASNEEA</sequence>
<evidence type="ECO:0000313" key="3">
    <source>
        <dbReference type="Proteomes" id="UP000238390"/>
    </source>
</evidence>
<dbReference type="InterPro" id="IPR001387">
    <property type="entry name" value="Cro/C1-type_HTH"/>
</dbReference>
<feature type="compositionally biased region" description="Basic and acidic residues" evidence="1">
    <location>
        <begin position="125"/>
        <end position="140"/>
    </location>
</feature>
<gene>
    <name evidence="2" type="ORF">CSB93_3324</name>
</gene>
<dbReference type="CDD" id="cd00093">
    <property type="entry name" value="HTH_XRE"/>
    <property type="match status" value="1"/>
</dbReference>
<protein>
    <submittedName>
        <fullName evidence="2">Uncharacterized protein</fullName>
    </submittedName>
</protein>
<dbReference type="InterPro" id="IPR010982">
    <property type="entry name" value="Lambda_DNA-bd_dom_sf"/>
</dbReference>